<dbReference type="PROSITE" id="PS00010">
    <property type="entry name" value="ASX_HYDROXYL"/>
    <property type="match status" value="1"/>
</dbReference>
<dbReference type="InterPro" id="IPR018097">
    <property type="entry name" value="EGF_Ca-bd_CS"/>
</dbReference>
<keyword evidence="9" id="KW-0325">Glycoprotein</keyword>
<evidence type="ECO:0000256" key="5">
    <source>
        <dbReference type="ARBA" id="ARBA00022737"/>
    </source>
</evidence>
<dbReference type="SMART" id="SM00181">
    <property type="entry name" value="EGF"/>
    <property type="match status" value="4"/>
</dbReference>
<accession>A0AAV3AVG7</accession>
<evidence type="ECO:0000256" key="9">
    <source>
        <dbReference type="ARBA" id="ARBA00023180"/>
    </source>
</evidence>
<dbReference type="Gene3D" id="2.10.25.10">
    <property type="entry name" value="Laminin"/>
    <property type="match status" value="1"/>
</dbReference>
<evidence type="ECO:0000256" key="6">
    <source>
        <dbReference type="ARBA" id="ARBA00022824"/>
    </source>
</evidence>
<gene>
    <name evidence="12" type="ORF">GDO54_007149</name>
</gene>
<comment type="subcellular location">
    <subcellularLocation>
        <location evidence="1">Endoplasmic reticulum</location>
    </subcellularLocation>
</comment>
<keyword evidence="13" id="KW-1185">Reference proteome</keyword>
<keyword evidence="3 10" id="KW-0245">EGF-like domain</keyword>
<dbReference type="SMART" id="SM00179">
    <property type="entry name" value="EGF_CA"/>
    <property type="match status" value="2"/>
</dbReference>
<proteinExistence type="inferred from homology"/>
<dbReference type="PROSITE" id="PS50026">
    <property type="entry name" value="EGF_3"/>
    <property type="match status" value="2"/>
</dbReference>
<dbReference type="InterPro" id="IPR009030">
    <property type="entry name" value="Growth_fac_rcpt_cys_sf"/>
</dbReference>
<evidence type="ECO:0000256" key="1">
    <source>
        <dbReference type="ARBA" id="ARBA00004240"/>
    </source>
</evidence>
<comment type="caution">
    <text evidence="10">Lacks conserved residue(s) required for the propagation of feature annotation.</text>
</comment>
<dbReference type="Proteomes" id="UP001181693">
    <property type="component" value="Unassembled WGS sequence"/>
</dbReference>
<dbReference type="PROSITE" id="PS01248">
    <property type="entry name" value="EGF_LAM_1"/>
    <property type="match status" value="1"/>
</dbReference>
<name>A0AAV3AVG7_PYXAD</name>
<comment type="similarity">
    <text evidence="2">Belongs to the CRELD family.</text>
</comment>
<evidence type="ECO:0000313" key="12">
    <source>
        <dbReference type="EMBL" id="DBA31273.1"/>
    </source>
</evidence>
<keyword evidence="6" id="KW-0256">Endoplasmic reticulum</keyword>
<dbReference type="InterPro" id="IPR000742">
    <property type="entry name" value="EGF"/>
</dbReference>
<evidence type="ECO:0000256" key="3">
    <source>
        <dbReference type="ARBA" id="ARBA00022536"/>
    </source>
</evidence>
<evidence type="ECO:0000259" key="11">
    <source>
        <dbReference type="PROSITE" id="PS50026"/>
    </source>
</evidence>
<dbReference type="InterPro" id="IPR002049">
    <property type="entry name" value="LE_dom"/>
</dbReference>
<keyword evidence="4" id="KW-0732">Signal</keyword>
<dbReference type="InterPro" id="IPR006212">
    <property type="entry name" value="Furin_repeat"/>
</dbReference>
<sequence length="267" mass="29384">MVEEHEEQIEKWWFKMRKKYPDLQKWFCIETIKVCCPSGTYGPDCLACLGGSERPCHGNGFCSGEGTRGGDGTCNCKTEYTGPFCLECADGYYSSERNDTHSVCSACHEACQTCQGATNKDCKECKEGWTEEDGSCVDQDECAAETSPCKESQYCLNTEGSYSCKKCDESCSGCTGEGPEKCTECSAGYVLEDNKCTDLNECESSEKICVRENEDCINNPGSYKCVCAEGFEEKDGQCVPILKTDEETEQNITSDAAQESKGVHEDL</sequence>
<reference evidence="12" key="1">
    <citation type="thesis" date="2020" institute="ProQuest LLC" country="789 East Eisenhower Parkway, Ann Arbor, MI, USA">
        <title>Comparative Genomics and Chromosome Evolution.</title>
        <authorList>
            <person name="Mudd A.B."/>
        </authorList>
    </citation>
    <scope>NUCLEOTIDE SEQUENCE</scope>
    <source>
        <strain evidence="12">1538</strain>
        <tissue evidence="12">Blood</tissue>
    </source>
</reference>
<dbReference type="Gene3D" id="2.10.220.10">
    <property type="entry name" value="Hormone Receptor, Insulin-like Growth Factor Receptor 1, Chain A, domain 2"/>
    <property type="match status" value="1"/>
</dbReference>
<dbReference type="SMART" id="SM00261">
    <property type="entry name" value="FU"/>
    <property type="match status" value="2"/>
</dbReference>
<protein>
    <recommendedName>
        <fullName evidence="11">EGF-like domain-containing protein</fullName>
    </recommendedName>
</protein>
<dbReference type="InterPro" id="IPR000152">
    <property type="entry name" value="EGF-type_Asp/Asn_hydroxyl_site"/>
</dbReference>
<feature type="domain" description="EGF-like" evidence="11">
    <location>
        <begin position="44"/>
        <end position="86"/>
    </location>
</feature>
<keyword evidence="5" id="KW-0677">Repeat</keyword>
<dbReference type="Pfam" id="PF07645">
    <property type="entry name" value="EGF_CA"/>
    <property type="match status" value="2"/>
</dbReference>
<dbReference type="SUPFAM" id="SSF57184">
    <property type="entry name" value="Growth factor receptor domain"/>
    <property type="match status" value="1"/>
</dbReference>
<evidence type="ECO:0000313" key="13">
    <source>
        <dbReference type="Proteomes" id="UP001181693"/>
    </source>
</evidence>
<feature type="domain" description="EGF-like" evidence="11">
    <location>
        <begin position="198"/>
        <end position="237"/>
    </location>
</feature>
<evidence type="ECO:0000256" key="8">
    <source>
        <dbReference type="ARBA" id="ARBA00023157"/>
    </source>
</evidence>
<keyword evidence="7" id="KW-0106">Calcium</keyword>
<organism evidence="12 13">
    <name type="scientific">Pyxicephalus adspersus</name>
    <name type="common">African bullfrog</name>
    <dbReference type="NCBI Taxonomy" id="30357"/>
    <lineage>
        <taxon>Eukaryota</taxon>
        <taxon>Metazoa</taxon>
        <taxon>Chordata</taxon>
        <taxon>Craniata</taxon>
        <taxon>Vertebrata</taxon>
        <taxon>Euteleostomi</taxon>
        <taxon>Amphibia</taxon>
        <taxon>Batrachia</taxon>
        <taxon>Anura</taxon>
        <taxon>Neobatrachia</taxon>
        <taxon>Ranoidea</taxon>
        <taxon>Pyxicephalidae</taxon>
        <taxon>Pyxicephalinae</taxon>
        <taxon>Pyxicephalus</taxon>
    </lineage>
</organism>
<dbReference type="InterPro" id="IPR049883">
    <property type="entry name" value="NOTCH1_EGF-like"/>
</dbReference>
<dbReference type="PANTHER" id="PTHR24039">
    <property type="entry name" value="FIBRILLIN-RELATED"/>
    <property type="match status" value="1"/>
</dbReference>
<evidence type="ECO:0000256" key="4">
    <source>
        <dbReference type="ARBA" id="ARBA00022729"/>
    </source>
</evidence>
<feature type="disulfide bond" evidence="10">
    <location>
        <begin position="76"/>
        <end position="85"/>
    </location>
</feature>
<comment type="caution">
    <text evidence="12">The sequence shown here is derived from an EMBL/GenBank/DDBJ whole genome shotgun (WGS) entry which is preliminary data.</text>
</comment>
<dbReference type="GO" id="GO:0005783">
    <property type="term" value="C:endoplasmic reticulum"/>
    <property type="evidence" value="ECO:0007669"/>
    <property type="project" value="UniProtKB-SubCell"/>
</dbReference>
<keyword evidence="8 10" id="KW-1015">Disulfide bond</keyword>
<evidence type="ECO:0000256" key="2">
    <source>
        <dbReference type="ARBA" id="ARBA00005897"/>
    </source>
</evidence>
<dbReference type="EMBL" id="DYDO01000002">
    <property type="protein sequence ID" value="DBA31273.1"/>
    <property type="molecule type" value="Genomic_DNA"/>
</dbReference>
<dbReference type="FunFam" id="2.10.25.10:FF:000038">
    <property type="entry name" value="Fibrillin 2"/>
    <property type="match status" value="1"/>
</dbReference>
<dbReference type="CDD" id="cd00064">
    <property type="entry name" value="FU"/>
    <property type="match status" value="2"/>
</dbReference>
<dbReference type="AlphaFoldDB" id="A0AAV3AVG7"/>
<evidence type="ECO:0000256" key="7">
    <source>
        <dbReference type="ARBA" id="ARBA00022837"/>
    </source>
</evidence>
<evidence type="ECO:0000256" key="10">
    <source>
        <dbReference type="PROSITE-ProRule" id="PRU00076"/>
    </source>
</evidence>
<dbReference type="InterPro" id="IPR001881">
    <property type="entry name" value="EGF-like_Ca-bd_dom"/>
</dbReference>
<dbReference type="GO" id="GO:0005509">
    <property type="term" value="F:calcium ion binding"/>
    <property type="evidence" value="ECO:0007669"/>
    <property type="project" value="InterPro"/>
</dbReference>
<dbReference type="PROSITE" id="PS01187">
    <property type="entry name" value="EGF_CA"/>
    <property type="match status" value="2"/>
</dbReference>
<dbReference type="PANTHER" id="PTHR24039:SF28">
    <property type="entry name" value="EGF-LIKE DOMAIN-CONTAINING PROTEIN"/>
    <property type="match status" value="1"/>
</dbReference>
<dbReference type="PROSITE" id="PS00022">
    <property type="entry name" value="EGF_1"/>
    <property type="match status" value="1"/>
</dbReference>